<evidence type="ECO:0008006" key="3">
    <source>
        <dbReference type="Google" id="ProtNLM"/>
    </source>
</evidence>
<dbReference type="InterPro" id="IPR019657">
    <property type="entry name" value="ComFB"/>
</dbReference>
<protein>
    <recommendedName>
        <fullName evidence="3">Competence protein ComFB</fullName>
    </recommendedName>
</protein>
<sequence length="98" mass="11194">MSFSDSIRNYYEQMVAEEIVAQLNAAGREADTDNMADIACVALNRLPPKYIRYEVDMAFYMSPDELVMTRQRVRDGVADAIRFVDAHRRDDDLGNDIA</sequence>
<evidence type="ECO:0000313" key="1">
    <source>
        <dbReference type="EMBL" id="GAA6146767.1"/>
    </source>
</evidence>
<proteinExistence type="predicted"/>
<organism evidence="1 2">
    <name type="scientific">Thalassolituus maritimus</name>
    <dbReference type="NCBI Taxonomy" id="484498"/>
    <lineage>
        <taxon>Bacteria</taxon>
        <taxon>Pseudomonadati</taxon>
        <taxon>Pseudomonadota</taxon>
        <taxon>Gammaproteobacteria</taxon>
        <taxon>Oceanospirillales</taxon>
        <taxon>Oceanospirillaceae</taxon>
        <taxon>Thalassolituus</taxon>
    </lineage>
</organism>
<keyword evidence="2" id="KW-1185">Reference proteome</keyword>
<name>A0ABQ0A393_9GAMM</name>
<dbReference type="EMBL" id="BAABWH010000010">
    <property type="protein sequence ID" value="GAA6146767.1"/>
    <property type="molecule type" value="Genomic_DNA"/>
</dbReference>
<evidence type="ECO:0000313" key="2">
    <source>
        <dbReference type="Proteomes" id="UP001481413"/>
    </source>
</evidence>
<reference evidence="1 2" key="1">
    <citation type="submission" date="2024-04" db="EMBL/GenBank/DDBJ databases">
        <title>Draft genome sequence of Thalassolituus maritimus NBRC 116585.</title>
        <authorList>
            <person name="Miyakawa T."/>
            <person name="Kusuya Y."/>
            <person name="Miura T."/>
        </authorList>
    </citation>
    <scope>NUCLEOTIDE SEQUENCE [LARGE SCALE GENOMIC DNA]</scope>
    <source>
        <strain evidence="1 2">5NW40-0001</strain>
    </source>
</reference>
<comment type="caution">
    <text evidence="1">The sequence shown here is derived from an EMBL/GenBank/DDBJ whole genome shotgun (WGS) entry which is preliminary data.</text>
</comment>
<dbReference type="RefSeq" id="WP_353295979.1">
    <property type="nucleotide sequence ID" value="NZ_BAABWH010000010.1"/>
</dbReference>
<accession>A0ABQ0A393</accession>
<gene>
    <name evidence="1" type="ORF">NBRC116585_28860</name>
</gene>
<dbReference type="Proteomes" id="UP001481413">
    <property type="component" value="Unassembled WGS sequence"/>
</dbReference>
<dbReference type="Pfam" id="PF10719">
    <property type="entry name" value="ComFB"/>
    <property type="match status" value="1"/>
</dbReference>